<sequence length="64" mass="7042">MEMGFLALAVLLLSSATTRSCADPKQKYFPTVEEGCRRRTINGSSAIVCFCQADLCNQQDLEPI</sequence>
<gene>
    <name evidence="2" type="ORF">MAR_035338</name>
</gene>
<proteinExistence type="predicted"/>
<accession>A0ABY7EMM3</accession>
<keyword evidence="1" id="KW-0732">Signal</keyword>
<keyword evidence="3" id="KW-1185">Reference proteome</keyword>
<name>A0ABY7EMM3_MYAAR</name>
<organism evidence="2 3">
    <name type="scientific">Mya arenaria</name>
    <name type="common">Soft-shell clam</name>
    <dbReference type="NCBI Taxonomy" id="6604"/>
    <lineage>
        <taxon>Eukaryota</taxon>
        <taxon>Metazoa</taxon>
        <taxon>Spiralia</taxon>
        <taxon>Lophotrochozoa</taxon>
        <taxon>Mollusca</taxon>
        <taxon>Bivalvia</taxon>
        <taxon>Autobranchia</taxon>
        <taxon>Heteroconchia</taxon>
        <taxon>Euheterodonta</taxon>
        <taxon>Imparidentia</taxon>
        <taxon>Neoheterodontei</taxon>
        <taxon>Myida</taxon>
        <taxon>Myoidea</taxon>
        <taxon>Myidae</taxon>
        <taxon>Mya</taxon>
    </lineage>
</organism>
<feature type="signal peptide" evidence="1">
    <location>
        <begin position="1"/>
        <end position="22"/>
    </location>
</feature>
<dbReference type="Proteomes" id="UP001164746">
    <property type="component" value="Chromosome 7"/>
</dbReference>
<feature type="chain" id="PRO_5045779715" evidence="1">
    <location>
        <begin position="23"/>
        <end position="64"/>
    </location>
</feature>
<evidence type="ECO:0000313" key="2">
    <source>
        <dbReference type="EMBL" id="WAR10262.1"/>
    </source>
</evidence>
<dbReference type="EMBL" id="CP111018">
    <property type="protein sequence ID" value="WAR10262.1"/>
    <property type="molecule type" value="Genomic_DNA"/>
</dbReference>
<evidence type="ECO:0000313" key="3">
    <source>
        <dbReference type="Proteomes" id="UP001164746"/>
    </source>
</evidence>
<evidence type="ECO:0000256" key="1">
    <source>
        <dbReference type="SAM" id="SignalP"/>
    </source>
</evidence>
<reference evidence="2" key="1">
    <citation type="submission" date="2022-11" db="EMBL/GenBank/DDBJ databases">
        <title>Centuries of genome instability and evolution in soft-shell clam transmissible cancer (bioRxiv).</title>
        <authorList>
            <person name="Hart S.F.M."/>
            <person name="Yonemitsu M.A."/>
            <person name="Giersch R.M."/>
            <person name="Beal B.F."/>
            <person name="Arriagada G."/>
            <person name="Davis B.W."/>
            <person name="Ostrander E.A."/>
            <person name="Goff S.P."/>
            <person name="Metzger M.J."/>
        </authorList>
    </citation>
    <scope>NUCLEOTIDE SEQUENCE</scope>
    <source>
        <strain evidence="2">MELC-2E11</strain>
        <tissue evidence="2">Siphon/mantle</tissue>
    </source>
</reference>
<protein>
    <submittedName>
        <fullName evidence="2">Uncharacterized protein</fullName>
    </submittedName>
</protein>